<dbReference type="Proteomes" id="UP000805193">
    <property type="component" value="Unassembled WGS sequence"/>
</dbReference>
<proteinExistence type="predicted"/>
<accession>A0AC60QEQ7</accession>
<sequence>MRKQVHPDTGVSSKAMSIMISFMNDMFEGIAAESSRLAYCNKRSTITSQEIQKAVRLPLSEMVRHLLDIRIS</sequence>
<name>A0AC60QEQ7_IXOPE</name>
<evidence type="ECO:0000313" key="1">
    <source>
        <dbReference type="EMBL" id="KAG0431941.1"/>
    </source>
</evidence>
<dbReference type="EMBL" id="JABSTQ010009183">
    <property type="protein sequence ID" value="KAG0431941.1"/>
    <property type="molecule type" value="Genomic_DNA"/>
</dbReference>
<gene>
    <name evidence="1" type="ORF">HPB47_021255</name>
</gene>
<comment type="caution">
    <text evidence="1">The sequence shown here is derived from an EMBL/GenBank/DDBJ whole genome shotgun (WGS) entry which is preliminary data.</text>
</comment>
<protein>
    <submittedName>
        <fullName evidence="1">Uncharacterized protein</fullName>
    </submittedName>
</protein>
<evidence type="ECO:0000313" key="2">
    <source>
        <dbReference type="Proteomes" id="UP000805193"/>
    </source>
</evidence>
<reference evidence="1 2" key="1">
    <citation type="journal article" date="2020" name="Cell">
        <title>Large-Scale Comparative Analyses of Tick Genomes Elucidate Their Genetic Diversity and Vector Capacities.</title>
        <authorList>
            <consortium name="Tick Genome and Microbiome Consortium (TIGMIC)"/>
            <person name="Jia N."/>
            <person name="Wang J."/>
            <person name="Shi W."/>
            <person name="Du L."/>
            <person name="Sun Y."/>
            <person name="Zhan W."/>
            <person name="Jiang J.F."/>
            <person name="Wang Q."/>
            <person name="Zhang B."/>
            <person name="Ji P."/>
            <person name="Bell-Sakyi L."/>
            <person name="Cui X.M."/>
            <person name="Yuan T.T."/>
            <person name="Jiang B.G."/>
            <person name="Yang W.F."/>
            <person name="Lam T.T."/>
            <person name="Chang Q.C."/>
            <person name="Ding S.J."/>
            <person name="Wang X.J."/>
            <person name="Zhu J.G."/>
            <person name="Ruan X.D."/>
            <person name="Zhao L."/>
            <person name="Wei J.T."/>
            <person name="Ye R.Z."/>
            <person name="Que T.C."/>
            <person name="Du C.H."/>
            <person name="Zhou Y.H."/>
            <person name="Cheng J.X."/>
            <person name="Dai P.F."/>
            <person name="Guo W.B."/>
            <person name="Han X.H."/>
            <person name="Huang E.J."/>
            <person name="Li L.F."/>
            <person name="Wei W."/>
            <person name="Gao Y.C."/>
            <person name="Liu J.Z."/>
            <person name="Shao H.Z."/>
            <person name="Wang X."/>
            <person name="Wang C.C."/>
            <person name="Yang T.C."/>
            <person name="Huo Q.B."/>
            <person name="Li W."/>
            <person name="Chen H.Y."/>
            <person name="Chen S.E."/>
            <person name="Zhou L.G."/>
            <person name="Ni X.B."/>
            <person name="Tian J.H."/>
            <person name="Sheng Y."/>
            <person name="Liu T."/>
            <person name="Pan Y.S."/>
            <person name="Xia L.Y."/>
            <person name="Li J."/>
            <person name="Zhao F."/>
            <person name="Cao W.C."/>
        </authorList>
    </citation>
    <scope>NUCLEOTIDE SEQUENCE [LARGE SCALE GENOMIC DNA]</scope>
    <source>
        <strain evidence="1">Iper-2018</strain>
    </source>
</reference>
<keyword evidence="2" id="KW-1185">Reference proteome</keyword>
<organism evidence="1 2">
    <name type="scientific">Ixodes persulcatus</name>
    <name type="common">Taiga tick</name>
    <dbReference type="NCBI Taxonomy" id="34615"/>
    <lineage>
        <taxon>Eukaryota</taxon>
        <taxon>Metazoa</taxon>
        <taxon>Ecdysozoa</taxon>
        <taxon>Arthropoda</taxon>
        <taxon>Chelicerata</taxon>
        <taxon>Arachnida</taxon>
        <taxon>Acari</taxon>
        <taxon>Parasitiformes</taxon>
        <taxon>Ixodida</taxon>
        <taxon>Ixodoidea</taxon>
        <taxon>Ixodidae</taxon>
        <taxon>Ixodinae</taxon>
        <taxon>Ixodes</taxon>
    </lineage>
</organism>